<comment type="catalytic activity">
    <reaction evidence="17">
        <text>L-arginyl-glycine(out) = L-arginyl-glycine(in)</text>
        <dbReference type="Rhea" id="RHEA:79391"/>
        <dbReference type="ChEBI" id="CHEBI:229955"/>
    </reaction>
</comment>
<evidence type="ECO:0000256" key="23">
    <source>
        <dbReference type="ARBA" id="ARBA00045709"/>
    </source>
</evidence>
<organism evidence="26 27">
    <name type="scientific">Snodgrassella communis</name>
    <dbReference type="NCBI Taxonomy" id="2946699"/>
    <lineage>
        <taxon>Bacteria</taxon>
        <taxon>Pseudomonadati</taxon>
        <taxon>Pseudomonadota</taxon>
        <taxon>Betaproteobacteria</taxon>
        <taxon>Neisseriales</taxon>
        <taxon>Neisseriaceae</taxon>
        <taxon>Snodgrassella</taxon>
    </lineage>
</organism>
<dbReference type="EMBL" id="JFZV01000003">
    <property type="protein sequence ID" value="KDN15272.1"/>
    <property type="molecule type" value="Genomic_DNA"/>
</dbReference>
<comment type="catalytic activity">
    <reaction evidence="9">
        <text>L-histidyl-glycine(out) = L-histidyl-glycine(in)</text>
        <dbReference type="Rhea" id="RHEA:79395"/>
        <dbReference type="ChEBI" id="CHEBI:229957"/>
    </reaction>
</comment>
<comment type="catalytic activity">
    <reaction evidence="13">
        <text>L-alpha-aminoacyl-L-lysine(out) = L-alpha-aminoacyl-L-lysine(in)</text>
        <dbReference type="Rhea" id="RHEA:79383"/>
        <dbReference type="ChEBI" id="CHEBI:229966"/>
    </reaction>
</comment>
<evidence type="ECO:0000256" key="21">
    <source>
        <dbReference type="ARBA" id="ARBA00044985"/>
    </source>
</evidence>
<evidence type="ECO:0000256" key="20">
    <source>
        <dbReference type="ARBA" id="ARBA00044924"/>
    </source>
</evidence>
<comment type="catalytic activity">
    <reaction evidence="14">
        <text>L-aspartyl-L-lysine(out) = L-aspartyl-L-lysine(in)</text>
        <dbReference type="Rhea" id="RHEA:79411"/>
        <dbReference type="ChEBI" id="CHEBI:229953"/>
    </reaction>
</comment>
<evidence type="ECO:0000313" key="26">
    <source>
        <dbReference type="EMBL" id="KDN15272.1"/>
    </source>
</evidence>
<dbReference type="PANTHER" id="PTHR23512:SF3">
    <property type="entry name" value="MAJOR FACILITATOR SUPERFAMILY DOMAIN-CONTAINING PROTEIN 1"/>
    <property type="match status" value="1"/>
</dbReference>
<evidence type="ECO:0000256" key="6">
    <source>
        <dbReference type="ARBA" id="ARBA00023136"/>
    </source>
</evidence>
<evidence type="ECO:0000256" key="12">
    <source>
        <dbReference type="ARBA" id="ARBA00044891"/>
    </source>
</evidence>
<keyword evidence="3" id="KW-0813">Transport</keyword>
<dbReference type="AlphaFoldDB" id="A0A066TP28"/>
<feature type="domain" description="Major facilitator superfamily (MFS) profile" evidence="25">
    <location>
        <begin position="23"/>
        <end position="417"/>
    </location>
</feature>
<evidence type="ECO:0000256" key="7">
    <source>
        <dbReference type="ARBA" id="ARBA00023228"/>
    </source>
</evidence>
<comment type="catalytic activity">
    <reaction evidence="20">
        <text>L-lysyl-glycine(out) = L-lysyl-glycine(in)</text>
        <dbReference type="Rhea" id="RHEA:79407"/>
        <dbReference type="ChEBI" id="CHEBI:191202"/>
    </reaction>
</comment>
<dbReference type="InterPro" id="IPR011701">
    <property type="entry name" value="MFS"/>
</dbReference>
<dbReference type="SUPFAM" id="SSF103473">
    <property type="entry name" value="MFS general substrate transporter"/>
    <property type="match status" value="1"/>
</dbReference>
<dbReference type="RefSeq" id="WP_037405713.1">
    <property type="nucleotide sequence ID" value="NZ_JFZV01000003.1"/>
</dbReference>
<comment type="catalytic activity">
    <reaction evidence="11">
        <text>L-alpha-aminoacyl-L-histidine(out) = L-alpha-aminoacyl-L-histidine(in)</text>
        <dbReference type="Rhea" id="RHEA:79375"/>
        <dbReference type="ChEBI" id="CHEBI:229967"/>
    </reaction>
</comment>
<dbReference type="InterPro" id="IPR005829">
    <property type="entry name" value="Sugar_transporter_CS"/>
</dbReference>
<comment type="function">
    <text evidence="23">Lysosomal dipeptide uniporter that selectively exports lysine, arginine or histidine-containing dipeptides with a net positive charge from the lysosome lumen into the cytosol. Could play a role in a specific type of protein O-glycosylation indirectly regulating macrophages migration and tissue invasion. Also essential for liver homeostasis.</text>
</comment>
<dbReference type="PANTHER" id="PTHR23512">
    <property type="entry name" value="MAJOR FACILITATOR SUPERFAMILY DOMAIN-CONTAINING PROTEIN 1"/>
    <property type="match status" value="1"/>
</dbReference>
<keyword evidence="7" id="KW-0458">Lysosome</keyword>
<comment type="subcellular location">
    <subcellularLocation>
        <location evidence="1">Lysosome membrane</location>
        <topology evidence="1">Multi-pass membrane protein</topology>
    </subcellularLocation>
</comment>
<evidence type="ECO:0000256" key="24">
    <source>
        <dbReference type="ARBA" id="ARBA00046376"/>
    </source>
</evidence>
<comment type="catalytic activity">
    <reaction evidence="15">
        <text>L-arginyl-L-alpha-amino acid(out) = L-arginyl-L-alpha-amino acid(in)</text>
        <dbReference type="Rhea" id="RHEA:79371"/>
        <dbReference type="ChEBI" id="CHEBI:84315"/>
    </reaction>
</comment>
<comment type="caution">
    <text evidence="26">The sequence shown here is derived from an EMBL/GenBank/DDBJ whole genome shotgun (WGS) entry which is preliminary data.</text>
</comment>
<dbReference type="InterPro" id="IPR020846">
    <property type="entry name" value="MFS_dom"/>
</dbReference>
<evidence type="ECO:0000256" key="9">
    <source>
        <dbReference type="ARBA" id="ARBA00044878"/>
    </source>
</evidence>
<dbReference type="InterPro" id="IPR052187">
    <property type="entry name" value="MFSD1"/>
</dbReference>
<dbReference type="eggNOG" id="COG2271">
    <property type="taxonomic scope" value="Bacteria"/>
</dbReference>
<evidence type="ECO:0000313" key="27">
    <source>
        <dbReference type="Proteomes" id="UP000027170"/>
    </source>
</evidence>
<evidence type="ECO:0000256" key="14">
    <source>
        <dbReference type="ARBA" id="ARBA00044898"/>
    </source>
</evidence>
<dbReference type="PROSITE" id="PS50850">
    <property type="entry name" value="MFS"/>
    <property type="match status" value="1"/>
</dbReference>
<evidence type="ECO:0000256" key="15">
    <source>
        <dbReference type="ARBA" id="ARBA00044899"/>
    </source>
</evidence>
<dbReference type="GO" id="GO:0022857">
    <property type="term" value="F:transmembrane transporter activity"/>
    <property type="evidence" value="ECO:0007669"/>
    <property type="project" value="InterPro"/>
</dbReference>
<gene>
    <name evidence="26" type="ORF">SALWKB29_0898</name>
</gene>
<proteinExistence type="inferred from homology"/>
<keyword evidence="5" id="KW-1133">Transmembrane helix</keyword>
<evidence type="ECO:0000256" key="22">
    <source>
        <dbReference type="ARBA" id="ARBA00045018"/>
    </source>
</evidence>
<keyword evidence="27" id="KW-1185">Reference proteome</keyword>
<comment type="catalytic activity">
    <reaction evidence="10">
        <text>L-alpha-aminoacyl-L-arginine(out) = L-alpha-aminoacyl-L-arginine(in)</text>
        <dbReference type="Rhea" id="RHEA:79367"/>
        <dbReference type="ChEBI" id="CHEBI:229968"/>
    </reaction>
</comment>
<evidence type="ECO:0000256" key="1">
    <source>
        <dbReference type="ARBA" id="ARBA00004155"/>
    </source>
</evidence>
<evidence type="ECO:0000256" key="16">
    <source>
        <dbReference type="ARBA" id="ARBA00044900"/>
    </source>
</evidence>
<name>A0A066TP28_9NEIS</name>
<evidence type="ECO:0000256" key="8">
    <source>
        <dbReference type="ARBA" id="ARBA00044876"/>
    </source>
</evidence>
<evidence type="ECO:0000259" key="25">
    <source>
        <dbReference type="PROSITE" id="PS50850"/>
    </source>
</evidence>
<evidence type="ECO:0000256" key="18">
    <source>
        <dbReference type="ARBA" id="ARBA00044912"/>
    </source>
</evidence>
<accession>A0A066TP28</accession>
<evidence type="ECO:0000256" key="19">
    <source>
        <dbReference type="ARBA" id="ARBA00044919"/>
    </source>
</evidence>
<comment type="catalytic activity">
    <reaction evidence="12">
        <text>L-lysyl-L-alpha-amino acid(out) = L-lysyl-L-alpha-amino acid(in)</text>
        <dbReference type="Rhea" id="RHEA:79387"/>
        <dbReference type="ChEBI" id="CHEBI:229965"/>
    </reaction>
</comment>
<evidence type="ECO:0000256" key="2">
    <source>
        <dbReference type="ARBA" id="ARBA00008335"/>
    </source>
</evidence>
<evidence type="ECO:0000256" key="10">
    <source>
        <dbReference type="ARBA" id="ARBA00044881"/>
    </source>
</evidence>
<evidence type="ECO:0000256" key="5">
    <source>
        <dbReference type="ARBA" id="ARBA00022989"/>
    </source>
</evidence>
<evidence type="ECO:0000256" key="13">
    <source>
        <dbReference type="ARBA" id="ARBA00044893"/>
    </source>
</evidence>
<dbReference type="PROSITE" id="PS00216">
    <property type="entry name" value="SUGAR_TRANSPORT_1"/>
    <property type="match status" value="1"/>
</dbReference>
<protein>
    <recommendedName>
        <fullName evidence="21">Lysosomal dipeptide transporter MFSD1</fullName>
    </recommendedName>
    <alternativeName>
        <fullName evidence="22">Major facilitator superfamily domain-containing protein 1</fullName>
    </alternativeName>
</protein>
<comment type="subunit">
    <text evidence="24">Homodimer. Interacts with lysosomal protein GLMP (via lumenal domain); the interaction starts while both proteins are still in the endoplasmic reticulum and is required for stabilization of MFSD1 in lysosomes but has no direct effect on its targeting to lysosomes or transporter activity.</text>
</comment>
<dbReference type="InterPro" id="IPR036259">
    <property type="entry name" value="MFS_trans_sf"/>
</dbReference>
<evidence type="ECO:0000256" key="3">
    <source>
        <dbReference type="ARBA" id="ARBA00022448"/>
    </source>
</evidence>
<comment type="catalytic activity">
    <reaction evidence="8">
        <text>L-lysyl-L-alanine(out) = L-lysyl-L-alanine(in)</text>
        <dbReference type="Rhea" id="RHEA:79399"/>
        <dbReference type="ChEBI" id="CHEBI:229954"/>
    </reaction>
</comment>
<reference evidence="26 27" key="1">
    <citation type="submission" date="2014-03" db="EMBL/GenBank/DDBJ databases">
        <title>The genomes of two eusocial bee gut symbionts.</title>
        <authorList>
            <person name="Kwong W.K."/>
            <person name="Engel P."/>
            <person name="Koch H."/>
            <person name="Moran N.A."/>
        </authorList>
    </citation>
    <scope>NUCLEOTIDE SEQUENCE [LARGE SCALE GENOMIC DNA]</scope>
    <source>
        <strain evidence="27">wkB29</strain>
    </source>
</reference>
<dbReference type="Gene3D" id="1.20.1250.20">
    <property type="entry name" value="MFS general substrate transporter like domains"/>
    <property type="match status" value="2"/>
</dbReference>
<dbReference type="Proteomes" id="UP000027170">
    <property type="component" value="Unassembled WGS sequence"/>
</dbReference>
<comment type="catalytic activity">
    <reaction evidence="19">
        <text>L-alanyl-L-lysine(out) = L-alanyl-L-lysine(in)</text>
        <dbReference type="Rhea" id="RHEA:79415"/>
        <dbReference type="ChEBI" id="CHEBI:192470"/>
    </reaction>
</comment>
<dbReference type="OrthoDB" id="5291895at2"/>
<comment type="catalytic activity">
    <reaction evidence="16">
        <text>L-lysyl-L-lysine(out) = L-lysyl-L-lysine(in)</text>
        <dbReference type="Rhea" id="RHEA:79403"/>
        <dbReference type="ChEBI" id="CHEBI:229956"/>
    </reaction>
</comment>
<comment type="catalytic activity">
    <reaction evidence="18">
        <text>L-histidyl-L-alpha-amino acid(out) = L-histidyl-L-alpha-amino acid(in)</text>
        <dbReference type="Rhea" id="RHEA:79379"/>
        <dbReference type="ChEBI" id="CHEBI:229964"/>
    </reaction>
</comment>
<keyword evidence="6" id="KW-0472">Membrane</keyword>
<dbReference type="GO" id="GO:0005765">
    <property type="term" value="C:lysosomal membrane"/>
    <property type="evidence" value="ECO:0007669"/>
    <property type="project" value="UniProtKB-SubCell"/>
</dbReference>
<dbReference type="CDD" id="cd06174">
    <property type="entry name" value="MFS"/>
    <property type="match status" value="1"/>
</dbReference>
<evidence type="ECO:0000256" key="11">
    <source>
        <dbReference type="ARBA" id="ARBA00044884"/>
    </source>
</evidence>
<evidence type="ECO:0000256" key="4">
    <source>
        <dbReference type="ARBA" id="ARBA00022692"/>
    </source>
</evidence>
<keyword evidence="4" id="KW-0812">Transmembrane</keyword>
<evidence type="ECO:0000256" key="17">
    <source>
        <dbReference type="ARBA" id="ARBA00044903"/>
    </source>
</evidence>
<dbReference type="Pfam" id="PF07690">
    <property type="entry name" value="MFS_1"/>
    <property type="match status" value="1"/>
</dbReference>
<comment type="similarity">
    <text evidence="2">Belongs to the major facilitator superfamily.</text>
</comment>
<sequence>MNHESKVSVSTPSGNQSSALNKTFVIAWLICAIFYFVQYALRSAPSIMQSEMIATLGISKVEMAAIIGLYFYSYAFFALVSGVLLDRIGPRFTASLGIILVVVGCILFCTGTVITAQSGRFLQGAGSGLAFTSAVFLATRGFPKKWLATAVGMTQCFGMLGGFMGQAVVSLIIKHQIMGWQTFWMVAAGVLAVIFFASVIITPRTREGKIDWTGLSHPYLVVLKNPQSYICAFIGAMMFMPTNVGNIAWGNQFLQEGLGSGTDTALRLAMVPLGWVIGCPILGYLSDVIGRRKPVVMGSIIAMGITGGFIVYLPEVMPPYIMGLLFGVASGAAMIPYTMIKEVNPDEVKGTATGVINFFVFVISAIMTNLFSLLIAHLASAEGGQLSLKVFQTADFVFVGGLILAFIMTMFVRETGSKAKA</sequence>